<evidence type="ECO:0000313" key="5">
    <source>
        <dbReference type="Proteomes" id="UP001364617"/>
    </source>
</evidence>
<name>A0AAN9CWJ2_9TELE</name>
<dbReference type="EMBL" id="JAYKXH010000011">
    <property type="protein sequence ID" value="KAK7152645.1"/>
    <property type="molecule type" value="Genomic_DNA"/>
</dbReference>
<proteinExistence type="predicted"/>
<dbReference type="GO" id="GO:0042742">
    <property type="term" value="P:defense response to bacterium"/>
    <property type="evidence" value="ECO:0007669"/>
    <property type="project" value="InterPro"/>
</dbReference>
<dbReference type="SUPFAM" id="SSF47862">
    <property type="entry name" value="Saposin"/>
    <property type="match status" value="1"/>
</dbReference>
<dbReference type="Pfam" id="PF03489">
    <property type="entry name" value="SapB_2"/>
    <property type="match status" value="1"/>
</dbReference>
<feature type="signal peptide" evidence="2">
    <location>
        <begin position="1"/>
        <end position="17"/>
    </location>
</feature>
<dbReference type="PANTHER" id="PTHR15541">
    <property type="entry name" value="GRANULYSIN RELATED"/>
    <property type="match status" value="1"/>
</dbReference>
<keyword evidence="2" id="KW-0732">Signal</keyword>
<dbReference type="GO" id="GO:0006629">
    <property type="term" value="P:lipid metabolic process"/>
    <property type="evidence" value="ECO:0007669"/>
    <property type="project" value="InterPro"/>
</dbReference>
<dbReference type="SMART" id="SM00741">
    <property type="entry name" value="SapB"/>
    <property type="match status" value="1"/>
</dbReference>
<accession>A0AAN9CWJ2</accession>
<dbReference type="PANTHER" id="PTHR15541:SF2">
    <property type="entry name" value="GRANULYSIN"/>
    <property type="match status" value="1"/>
</dbReference>
<dbReference type="InterPro" id="IPR008138">
    <property type="entry name" value="SapB_2"/>
</dbReference>
<dbReference type="PROSITE" id="PS50015">
    <property type="entry name" value="SAP_B"/>
    <property type="match status" value="1"/>
</dbReference>
<keyword evidence="5" id="KW-1185">Reference proteome</keyword>
<evidence type="ECO:0000256" key="1">
    <source>
        <dbReference type="ARBA" id="ARBA00023157"/>
    </source>
</evidence>
<dbReference type="InterPro" id="IPR038847">
    <property type="entry name" value="Granulysin-like"/>
</dbReference>
<sequence length="134" mass="15133">MLRNVFLVSLLIYAVCAVHWEIREVGSAEEELEEISAESVTKQEIFPMCSICKSIMKSVKKKLSRKATPDEIKTKLNNTCEAWPLTSKCKKFVAKYLNALIDELMTDDGPNTICAKVRACKPKPPIIITISERE</sequence>
<dbReference type="Proteomes" id="UP001364617">
    <property type="component" value="Unassembled WGS sequence"/>
</dbReference>
<dbReference type="Gene3D" id="1.10.225.10">
    <property type="entry name" value="Saposin-like"/>
    <property type="match status" value="1"/>
</dbReference>
<dbReference type="Pfam" id="PF05184">
    <property type="entry name" value="SapB_1"/>
    <property type="match status" value="1"/>
</dbReference>
<dbReference type="InterPro" id="IPR007856">
    <property type="entry name" value="SapB_1"/>
</dbReference>
<organism evidence="4 5">
    <name type="scientific">Phoxinus phoxinus</name>
    <name type="common">Eurasian minnow</name>
    <dbReference type="NCBI Taxonomy" id="58324"/>
    <lineage>
        <taxon>Eukaryota</taxon>
        <taxon>Metazoa</taxon>
        <taxon>Chordata</taxon>
        <taxon>Craniata</taxon>
        <taxon>Vertebrata</taxon>
        <taxon>Euteleostomi</taxon>
        <taxon>Actinopterygii</taxon>
        <taxon>Neopterygii</taxon>
        <taxon>Teleostei</taxon>
        <taxon>Ostariophysi</taxon>
        <taxon>Cypriniformes</taxon>
        <taxon>Leuciscidae</taxon>
        <taxon>Phoxininae</taxon>
        <taxon>Phoxinus</taxon>
    </lineage>
</organism>
<evidence type="ECO:0000313" key="4">
    <source>
        <dbReference type="EMBL" id="KAK7152645.1"/>
    </source>
</evidence>
<keyword evidence="1" id="KW-1015">Disulfide bond</keyword>
<comment type="caution">
    <text evidence="4">The sequence shown here is derived from an EMBL/GenBank/DDBJ whole genome shotgun (WGS) entry which is preliminary data.</text>
</comment>
<reference evidence="4 5" key="1">
    <citation type="submission" date="2024-02" db="EMBL/GenBank/DDBJ databases">
        <title>Chromosome-level genome assembly of the Eurasian Minnow (Phoxinus phoxinus).</title>
        <authorList>
            <person name="Oriowo T.O."/>
            <person name="Martin S."/>
            <person name="Stange M."/>
            <person name="Chrysostomakis Y."/>
            <person name="Brown T."/>
            <person name="Winkler S."/>
            <person name="Kukowka S."/>
            <person name="Myers E.W."/>
            <person name="Bohne A."/>
        </authorList>
    </citation>
    <scope>NUCLEOTIDE SEQUENCE [LARGE SCALE GENOMIC DNA]</scope>
    <source>
        <strain evidence="4">ZFMK-TIS-60720</strain>
        <tissue evidence="4">Whole Organism</tissue>
    </source>
</reference>
<feature type="domain" description="Saposin B-type" evidence="3">
    <location>
        <begin position="45"/>
        <end position="124"/>
    </location>
</feature>
<dbReference type="InterPro" id="IPR008139">
    <property type="entry name" value="SaposinB_dom"/>
</dbReference>
<protein>
    <recommendedName>
        <fullName evidence="3">Saposin B-type domain-containing protein</fullName>
    </recommendedName>
</protein>
<gene>
    <name evidence="4" type="ORF">R3I93_010763</name>
</gene>
<feature type="chain" id="PRO_5042949858" description="Saposin B-type domain-containing protein" evidence="2">
    <location>
        <begin position="18"/>
        <end position="134"/>
    </location>
</feature>
<dbReference type="InterPro" id="IPR011001">
    <property type="entry name" value="Saposin-like"/>
</dbReference>
<evidence type="ECO:0000259" key="3">
    <source>
        <dbReference type="PROSITE" id="PS50015"/>
    </source>
</evidence>
<dbReference type="AlphaFoldDB" id="A0AAN9CWJ2"/>
<evidence type="ECO:0000256" key="2">
    <source>
        <dbReference type="SAM" id="SignalP"/>
    </source>
</evidence>